<dbReference type="Gene3D" id="3.40.630.30">
    <property type="match status" value="1"/>
</dbReference>
<sequence length="191" mass="20396">MSGIESTNPPDPAAEGPDPAEGPGDGLLVRTAGGDDLEAVLSIGHRTWPLIHEPIAGLDYVAMGLAKWWTADVVTASIRQGRTLVAELQGTVVGMAAFGPQDDEFVMWKLYVLPEHHGRGVGSALMDAVVARAREAGHPRITVAYPDGNAYAERFHRAHGFVETHREPSGSGLPDTVWMVRELAAQEGENA</sequence>
<organism evidence="5 6">
    <name type="scientific">Intrasporangium calvum (strain ATCC 23552 / DSM 43043 / JCM 3097 / NBRC 12989 / NCIMB 10167 / NRRL B-3866 / 7 KIP)</name>
    <dbReference type="NCBI Taxonomy" id="710696"/>
    <lineage>
        <taxon>Bacteria</taxon>
        <taxon>Bacillati</taxon>
        <taxon>Actinomycetota</taxon>
        <taxon>Actinomycetes</taxon>
        <taxon>Micrococcales</taxon>
        <taxon>Intrasporangiaceae</taxon>
        <taxon>Intrasporangium</taxon>
    </lineage>
</organism>
<dbReference type="InterPro" id="IPR000182">
    <property type="entry name" value="GNAT_dom"/>
</dbReference>
<keyword evidence="6" id="KW-1185">Reference proteome</keyword>
<gene>
    <name evidence="5" type="ordered locus">Intca_2213</name>
</gene>
<evidence type="ECO:0000256" key="2">
    <source>
        <dbReference type="ARBA" id="ARBA00023315"/>
    </source>
</evidence>
<dbReference type="InterPro" id="IPR050832">
    <property type="entry name" value="Bact_Acetyltransf"/>
</dbReference>
<evidence type="ECO:0000259" key="4">
    <source>
        <dbReference type="PROSITE" id="PS51186"/>
    </source>
</evidence>
<keyword evidence="2" id="KW-0012">Acyltransferase</keyword>
<dbReference type="CDD" id="cd04301">
    <property type="entry name" value="NAT_SF"/>
    <property type="match status" value="1"/>
</dbReference>
<accession>E6SE74</accession>
<reference evidence="5 6" key="1">
    <citation type="journal article" date="2010" name="Stand. Genomic Sci.">
        <title>Complete genome sequence of Intrasporangium calvum type strain (7 KIP).</title>
        <authorList>
            <person name="Del Rio T.G."/>
            <person name="Chertkov O."/>
            <person name="Yasawong M."/>
            <person name="Lucas S."/>
            <person name="Deshpande S."/>
            <person name="Cheng J.F."/>
            <person name="Detter C."/>
            <person name="Tapia R."/>
            <person name="Han C."/>
            <person name="Goodwin L."/>
            <person name="Pitluck S."/>
            <person name="Liolios K."/>
            <person name="Ivanova N."/>
            <person name="Mavromatis K."/>
            <person name="Pati A."/>
            <person name="Chen A."/>
            <person name="Palaniappan K."/>
            <person name="Land M."/>
            <person name="Hauser L."/>
            <person name="Chang Y.J."/>
            <person name="Jeffries C.D."/>
            <person name="Rohde M."/>
            <person name="Pukall R."/>
            <person name="Sikorski J."/>
            <person name="Goker M."/>
            <person name="Woyke T."/>
            <person name="Bristow J."/>
            <person name="Eisen J.A."/>
            <person name="Markowitz V."/>
            <person name="Hugenholtz P."/>
            <person name="Kyrpides N.C."/>
            <person name="Klenk H.P."/>
            <person name="Lapidus A."/>
        </authorList>
    </citation>
    <scope>NUCLEOTIDE SEQUENCE [LARGE SCALE GENOMIC DNA]</scope>
    <source>
        <strain evidence="6">ATCC 23552 / DSM 43043 / JCM 3097 / NBRC 12989 / 7 KIP</strain>
    </source>
</reference>
<dbReference type="InterPro" id="IPR016181">
    <property type="entry name" value="Acyl_CoA_acyltransferase"/>
</dbReference>
<evidence type="ECO:0000256" key="1">
    <source>
        <dbReference type="ARBA" id="ARBA00022679"/>
    </source>
</evidence>
<dbReference type="PANTHER" id="PTHR43877">
    <property type="entry name" value="AMINOALKYLPHOSPHONATE N-ACETYLTRANSFERASE-RELATED-RELATED"/>
    <property type="match status" value="1"/>
</dbReference>
<feature type="compositionally biased region" description="Low complexity" evidence="3">
    <location>
        <begin position="13"/>
        <end position="22"/>
    </location>
</feature>
<dbReference type="EMBL" id="CP002343">
    <property type="protein sequence ID" value="ADU48722.1"/>
    <property type="molecule type" value="Genomic_DNA"/>
</dbReference>
<dbReference type="KEGG" id="ica:Intca_2213"/>
<dbReference type="GO" id="GO:0016747">
    <property type="term" value="F:acyltransferase activity, transferring groups other than amino-acyl groups"/>
    <property type="evidence" value="ECO:0007669"/>
    <property type="project" value="InterPro"/>
</dbReference>
<dbReference type="SUPFAM" id="SSF55729">
    <property type="entry name" value="Acyl-CoA N-acyltransferases (Nat)"/>
    <property type="match status" value="1"/>
</dbReference>
<evidence type="ECO:0000313" key="6">
    <source>
        <dbReference type="Proteomes" id="UP000008914"/>
    </source>
</evidence>
<dbReference type="Pfam" id="PF00583">
    <property type="entry name" value="Acetyltransf_1"/>
    <property type="match status" value="1"/>
</dbReference>
<feature type="region of interest" description="Disordered" evidence="3">
    <location>
        <begin position="1"/>
        <end position="28"/>
    </location>
</feature>
<protein>
    <submittedName>
        <fullName evidence="5">GCN5-related N-acetyltransferase</fullName>
    </submittedName>
</protein>
<dbReference type="Proteomes" id="UP000008914">
    <property type="component" value="Chromosome"/>
</dbReference>
<dbReference type="eggNOG" id="COG1247">
    <property type="taxonomic scope" value="Bacteria"/>
</dbReference>
<keyword evidence="1" id="KW-0808">Transferase</keyword>
<name>E6SE74_INTC7</name>
<dbReference type="OrthoDB" id="5243635at2"/>
<dbReference type="PROSITE" id="PS51186">
    <property type="entry name" value="GNAT"/>
    <property type="match status" value="1"/>
</dbReference>
<feature type="domain" description="N-acetyltransferase" evidence="4">
    <location>
        <begin position="27"/>
        <end position="184"/>
    </location>
</feature>
<dbReference type="AlphaFoldDB" id="E6SE74"/>
<evidence type="ECO:0000313" key="5">
    <source>
        <dbReference type="EMBL" id="ADU48722.1"/>
    </source>
</evidence>
<dbReference type="RefSeq" id="WP_013493037.1">
    <property type="nucleotide sequence ID" value="NC_014830.1"/>
</dbReference>
<evidence type="ECO:0000256" key="3">
    <source>
        <dbReference type="SAM" id="MobiDB-lite"/>
    </source>
</evidence>
<dbReference type="STRING" id="710696.Intca_2213"/>
<proteinExistence type="predicted"/>
<dbReference type="HOGENOM" id="CLU_013985_18_3_11"/>